<evidence type="ECO:0000313" key="4">
    <source>
        <dbReference type="EMBL" id="RNF34130.1"/>
    </source>
</evidence>
<gene>
    <name evidence="4" type="ORF">A7A09_011975</name>
</gene>
<proteinExistence type="predicted"/>
<dbReference type="EMBL" id="PXNQ02000007">
    <property type="protein sequence ID" value="RNF34130.1"/>
    <property type="molecule type" value="Genomic_DNA"/>
</dbReference>
<dbReference type="InterPro" id="IPR001647">
    <property type="entry name" value="HTH_TetR"/>
</dbReference>
<organism evidence="4 5">
    <name type="scientific">Paracoccus methylarcula</name>
    <dbReference type="NCBI Taxonomy" id="72022"/>
    <lineage>
        <taxon>Bacteria</taxon>
        <taxon>Pseudomonadati</taxon>
        <taxon>Pseudomonadota</taxon>
        <taxon>Alphaproteobacteria</taxon>
        <taxon>Rhodobacterales</taxon>
        <taxon>Paracoccaceae</taxon>
        <taxon>Paracoccus</taxon>
    </lineage>
</organism>
<dbReference type="PROSITE" id="PS50977">
    <property type="entry name" value="HTH_TETR_2"/>
    <property type="match status" value="1"/>
</dbReference>
<dbReference type="OrthoDB" id="9811084at2"/>
<evidence type="ECO:0000256" key="2">
    <source>
        <dbReference type="PROSITE-ProRule" id="PRU00335"/>
    </source>
</evidence>
<name>A0A3R7LPC7_9RHOB</name>
<keyword evidence="5" id="KW-1185">Reference proteome</keyword>
<feature type="domain" description="HTH tetR-type" evidence="3">
    <location>
        <begin position="9"/>
        <end position="69"/>
    </location>
</feature>
<evidence type="ECO:0000256" key="1">
    <source>
        <dbReference type="ARBA" id="ARBA00023125"/>
    </source>
</evidence>
<dbReference type="SUPFAM" id="SSF46689">
    <property type="entry name" value="Homeodomain-like"/>
    <property type="match status" value="1"/>
</dbReference>
<protein>
    <submittedName>
        <fullName evidence="4">TetR family transcriptional regulator</fullName>
    </submittedName>
</protein>
<comment type="caution">
    <text evidence="4">The sequence shown here is derived from an EMBL/GenBank/DDBJ whole genome shotgun (WGS) entry which is preliminary data.</text>
</comment>
<dbReference type="RefSeq" id="WP_106691637.1">
    <property type="nucleotide sequence ID" value="NZ_PXNQ02000007.1"/>
</dbReference>
<dbReference type="AlphaFoldDB" id="A0A3R7LPC7"/>
<dbReference type="Pfam" id="PF00440">
    <property type="entry name" value="TetR_N"/>
    <property type="match status" value="1"/>
</dbReference>
<evidence type="ECO:0000313" key="5">
    <source>
        <dbReference type="Proteomes" id="UP000238137"/>
    </source>
</evidence>
<dbReference type="GO" id="GO:0003677">
    <property type="term" value="F:DNA binding"/>
    <property type="evidence" value="ECO:0007669"/>
    <property type="project" value="UniProtKB-UniRule"/>
</dbReference>
<dbReference type="InterPro" id="IPR009057">
    <property type="entry name" value="Homeodomain-like_sf"/>
</dbReference>
<reference evidence="4" key="1">
    <citation type="submission" date="2018-05" db="EMBL/GenBank/DDBJ databases">
        <title>Reclassification of Methylarcula marina and Methylarcula terricola as Paracoccus methylarcula sp.nov., comb.nov. and Paracoccus terricola comb.nov.</title>
        <authorList>
            <person name="Shmareva M.N."/>
            <person name="Doronina N.V."/>
            <person name="Vasilenko O.V."/>
            <person name="Tarlachkov S.V."/>
            <person name="Trotsenko Y.A."/>
        </authorList>
    </citation>
    <scope>NUCLEOTIDE SEQUENCE [LARGE SCALE GENOMIC DNA]</scope>
    <source>
        <strain evidence="4">VKM B-2159</strain>
    </source>
</reference>
<dbReference type="Proteomes" id="UP000238137">
    <property type="component" value="Unassembled WGS sequence"/>
</dbReference>
<accession>A0A3R7LPC7</accession>
<dbReference type="Gene3D" id="1.10.357.10">
    <property type="entry name" value="Tetracycline Repressor, domain 2"/>
    <property type="match status" value="1"/>
</dbReference>
<evidence type="ECO:0000259" key="3">
    <source>
        <dbReference type="PROSITE" id="PS50977"/>
    </source>
</evidence>
<keyword evidence="1 2" id="KW-0238">DNA-binding</keyword>
<sequence length="194" mass="21423">MTLSSSRRHRIAKKLQATAIELAVRDGLSNITTEAISCAAGVSARTFFNYYPYKEAALMGPSPDYPEEATEIFVNGRGDLLEDLELLITAHISRFLDEREMLGHLLRLSESHPKLMALRNNAVLARRGRMAELLLRRLPDTDPRLIHILSSAIIAATNDATQRWASGAAEDFVQTALENLSLILPAAQLLGQSE</sequence>
<feature type="DNA-binding region" description="H-T-H motif" evidence="2">
    <location>
        <begin position="32"/>
        <end position="51"/>
    </location>
</feature>